<feature type="chain" id="PRO_5032425653" evidence="2">
    <location>
        <begin position="21"/>
        <end position="122"/>
    </location>
</feature>
<comment type="caution">
    <text evidence="3">The sequence shown here is derived from an EMBL/GenBank/DDBJ whole genome shotgun (WGS) entry which is preliminary data.</text>
</comment>
<evidence type="ECO:0000313" key="3">
    <source>
        <dbReference type="EMBL" id="CAD7000086.1"/>
    </source>
</evidence>
<keyword evidence="4" id="KW-1185">Reference proteome</keyword>
<organism evidence="3 4">
    <name type="scientific">Ceratitis capitata</name>
    <name type="common">Mediterranean fruit fly</name>
    <name type="synonym">Tephritis capitata</name>
    <dbReference type="NCBI Taxonomy" id="7213"/>
    <lineage>
        <taxon>Eukaryota</taxon>
        <taxon>Metazoa</taxon>
        <taxon>Ecdysozoa</taxon>
        <taxon>Arthropoda</taxon>
        <taxon>Hexapoda</taxon>
        <taxon>Insecta</taxon>
        <taxon>Pterygota</taxon>
        <taxon>Neoptera</taxon>
        <taxon>Endopterygota</taxon>
        <taxon>Diptera</taxon>
        <taxon>Brachycera</taxon>
        <taxon>Muscomorpha</taxon>
        <taxon>Tephritoidea</taxon>
        <taxon>Tephritidae</taxon>
        <taxon>Ceratitis</taxon>
        <taxon>Ceratitis</taxon>
    </lineage>
</organism>
<evidence type="ECO:0000256" key="2">
    <source>
        <dbReference type="SAM" id="SignalP"/>
    </source>
</evidence>
<reference evidence="3" key="1">
    <citation type="submission" date="2020-11" db="EMBL/GenBank/DDBJ databases">
        <authorList>
            <person name="Whitehead M."/>
        </authorList>
    </citation>
    <scope>NUCLEOTIDE SEQUENCE</scope>
    <source>
        <strain evidence="3">EGII</strain>
    </source>
</reference>
<dbReference type="Proteomes" id="UP000606786">
    <property type="component" value="Unassembled WGS sequence"/>
</dbReference>
<feature type="compositionally biased region" description="Basic and acidic residues" evidence="1">
    <location>
        <begin position="111"/>
        <end position="122"/>
    </location>
</feature>
<accession>A0A811UQK2</accession>
<proteinExistence type="predicted"/>
<keyword evidence="2" id="KW-0732">Signal</keyword>
<sequence>MFAANTPFVILVAVTSLTLSGLDEPDNVTLKSRYDCSNHLQLQVWADESSSRRCLAVGITIVYSSGLGGDVPAHNRSQEIIRHLATSSALLGGRSDPASHQQPVEPICPDYAHKIPSERASK</sequence>
<dbReference type="AlphaFoldDB" id="A0A811UQK2"/>
<feature type="signal peptide" evidence="2">
    <location>
        <begin position="1"/>
        <end position="20"/>
    </location>
</feature>
<gene>
    <name evidence="3" type="ORF">CCAP1982_LOCUS8584</name>
</gene>
<evidence type="ECO:0000256" key="1">
    <source>
        <dbReference type="SAM" id="MobiDB-lite"/>
    </source>
</evidence>
<feature type="region of interest" description="Disordered" evidence="1">
    <location>
        <begin position="92"/>
        <end position="122"/>
    </location>
</feature>
<protein>
    <submittedName>
        <fullName evidence="3">(Mediterranean fruit fly) hypothetical protein</fullName>
    </submittedName>
</protein>
<dbReference type="EMBL" id="CAJHJT010000012">
    <property type="protein sequence ID" value="CAD7000086.1"/>
    <property type="molecule type" value="Genomic_DNA"/>
</dbReference>
<name>A0A811UQK2_CERCA</name>
<evidence type="ECO:0000313" key="4">
    <source>
        <dbReference type="Proteomes" id="UP000606786"/>
    </source>
</evidence>